<protein>
    <submittedName>
        <fullName evidence="2">Phage tail fiber protein</fullName>
    </submittedName>
</protein>
<feature type="compositionally biased region" description="Low complexity" evidence="1">
    <location>
        <begin position="58"/>
        <end position="107"/>
    </location>
</feature>
<dbReference type="EMBL" id="UOGG01000039">
    <property type="protein sequence ID" value="VAX27695.1"/>
    <property type="molecule type" value="Genomic_DNA"/>
</dbReference>
<dbReference type="GO" id="GO:0030020">
    <property type="term" value="F:extracellular matrix structural constituent conferring tensile strength"/>
    <property type="evidence" value="ECO:0007669"/>
    <property type="project" value="TreeGrafter"/>
</dbReference>
<proteinExistence type="predicted"/>
<feature type="non-terminal residue" evidence="2">
    <location>
        <position position="1"/>
    </location>
</feature>
<dbReference type="PANTHER" id="PTHR24023">
    <property type="entry name" value="COLLAGEN ALPHA"/>
    <property type="match status" value="1"/>
</dbReference>
<organism evidence="2">
    <name type="scientific">hydrothermal vent metagenome</name>
    <dbReference type="NCBI Taxonomy" id="652676"/>
    <lineage>
        <taxon>unclassified sequences</taxon>
        <taxon>metagenomes</taxon>
        <taxon>ecological metagenomes</taxon>
    </lineage>
</organism>
<accession>A0A3B1D7I9</accession>
<gene>
    <name evidence="2" type="ORF">MNBD_NITROSPINAE05-25</name>
</gene>
<dbReference type="AlphaFoldDB" id="A0A3B1D7I9"/>
<dbReference type="InterPro" id="IPR050149">
    <property type="entry name" value="Collagen_superfamily"/>
</dbReference>
<reference evidence="2" key="1">
    <citation type="submission" date="2018-06" db="EMBL/GenBank/DDBJ databases">
        <authorList>
            <person name="Zhirakovskaya E."/>
        </authorList>
    </citation>
    <scope>NUCLEOTIDE SEQUENCE</scope>
</reference>
<name>A0A3B1D7I9_9ZZZZ</name>
<evidence type="ECO:0000256" key="1">
    <source>
        <dbReference type="SAM" id="MobiDB-lite"/>
    </source>
</evidence>
<dbReference type="GO" id="GO:0031012">
    <property type="term" value="C:extracellular matrix"/>
    <property type="evidence" value="ECO:0007669"/>
    <property type="project" value="TreeGrafter"/>
</dbReference>
<dbReference type="Pfam" id="PF01391">
    <property type="entry name" value="Collagen"/>
    <property type="match status" value="1"/>
</dbReference>
<sequence>YMNNSGNMSAPKQVDVSATTIDSEVIQKELRKIVSAKKIIGMLMATGQLEKLRGKNGEQGVPGEKGEQGPQGPIGLEGIEGPEGAQGPAGPVGSQGVLGLVGLTGQQGPPGPTVEAAKGALNGIAGWEILQSEDYTVEPGDRRTVTLSCSPGKILLGGGYNADQCEDCSGINSHPSSIKSWKTTLLNKIGSQPANLKVYVICAEPTL</sequence>
<dbReference type="PANTHER" id="PTHR24023:SF1082">
    <property type="entry name" value="COLLAGEN TRIPLE HELIX REPEAT"/>
    <property type="match status" value="1"/>
</dbReference>
<dbReference type="InterPro" id="IPR008160">
    <property type="entry name" value="Collagen"/>
</dbReference>
<dbReference type="GO" id="GO:0005615">
    <property type="term" value="C:extracellular space"/>
    <property type="evidence" value="ECO:0007669"/>
    <property type="project" value="TreeGrafter"/>
</dbReference>
<evidence type="ECO:0000313" key="2">
    <source>
        <dbReference type="EMBL" id="VAX27695.1"/>
    </source>
</evidence>
<feature type="region of interest" description="Disordered" evidence="1">
    <location>
        <begin position="51"/>
        <end position="114"/>
    </location>
</feature>
<dbReference type="GO" id="GO:0030198">
    <property type="term" value="P:extracellular matrix organization"/>
    <property type="evidence" value="ECO:0007669"/>
    <property type="project" value="TreeGrafter"/>
</dbReference>